<organism evidence="1 2">
    <name type="scientific">Streblomastix strix</name>
    <dbReference type="NCBI Taxonomy" id="222440"/>
    <lineage>
        <taxon>Eukaryota</taxon>
        <taxon>Metamonada</taxon>
        <taxon>Preaxostyla</taxon>
        <taxon>Oxymonadida</taxon>
        <taxon>Streblomastigidae</taxon>
        <taxon>Streblomastix</taxon>
    </lineage>
</organism>
<dbReference type="AlphaFoldDB" id="A0A5J4WKY7"/>
<proteinExistence type="predicted"/>
<sequence>MPQKNQVQVVESSGKDIIQQVRWYDPAITHGDVDAVFEDLKGATRRQRHFNGIDPNDLMQYYRELDERIRGDYDPQQGVYRNTAMSDQSLGINASSNELPNVIGRHALLQLSSHATAPSKGVHKEDDLMQFMFGSHQEKEKIKEKDTNKSNI</sequence>
<gene>
    <name evidence="1" type="ORF">EZS28_008990</name>
</gene>
<dbReference type="Proteomes" id="UP000324800">
    <property type="component" value="Unassembled WGS sequence"/>
</dbReference>
<name>A0A5J4WKY7_9EUKA</name>
<evidence type="ECO:0000313" key="1">
    <source>
        <dbReference type="EMBL" id="KAA6395483.1"/>
    </source>
</evidence>
<protein>
    <submittedName>
        <fullName evidence="1">Uncharacterized protein</fullName>
    </submittedName>
</protein>
<accession>A0A5J4WKY7</accession>
<evidence type="ECO:0000313" key="2">
    <source>
        <dbReference type="Proteomes" id="UP000324800"/>
    </source>
</evidence>
<comment type="caution">
    <text evidence="1">The sequence shown here is derived from an EMBL/GenBank/DDBJ whole genome shotgun (WGS) entry which is preliminary data.</text>
</comment>
<reference evidence="1 2" key="1">
    <citation type="submission" date="2019-03" db="EMBL/GenBank/DDBJ databases">
        <title>Single cell metagenomics reveals metabolic interactions within the superorganism composed of flagellate Streblomastix strix and complex community of Bacteroidetes bacteria on its surface.</title>
        <authorList>
            <person name="Treitli S.C."/>
            <person name="Kolisko M."/>
            <person name="Husnik F."/>
            <person name="Keeling P."/>
            <person name="Hampl V."/>
        </authorList>
    </citation>
    <scope>NUCLEOTIDE SEQUENCE [LARGE SCALE GENOMIC DNA]</scope>
    <source>
        <strain evidence="1">ST1C</strain>
    </source>
</reference>
<dbReference type="EMBL" id="SNRW01001672">
    <property type="protein sequence ID" value="KAA6395483.1"/>
    <property type="molecule type" value="Genomic_DNA"/>
</dbReference>